<evidence type="ECO:0000313" key="2">
    <source>
        <dbReference type="Proteomes" id="UP001055879"/>
    </source>
</evidence>
<dbReference type="Proteomes" id="UP001055879">
    <property type="component" value="Linkage Group LG05"/>
</dbReference>
<comment type="caution">
    <text evidence="1">The sequence shown here is derived from an EMBL/GenBank/DDBJ whole genome shotgun (WGS) entry which is preliminary data.</text>
</comment>
<dbReference type="EMBL" id="CM042051">
    <property type="protein sequence ID" value="KAI3729571.1"/>
    <property type="molecule type" value="Genomic_DNA"/>
</dbReference>
<evidence type="ECO:0000313" key="1">
    <source>
        <dbReference type="EMBL" id="KAI3729571.1"/>
    </source>
</evidence>
<gene>
    <name evidence="1" type="ORF">L6452_18232</name>
</gene>
<protein>
    <submittedName>
        <fullName evidence="1">Uncharacterized protein</fullName>
    </submittedName>
</protein>
<reference evidence="1 2" key="2">
    <citation type="journal article" date="2022" name="Mol. Ecol. Resour.">
        <title>The genomes of chicory, endive, great burdock and yacon provide insights into Asteraceae paleo-polyploidization history and plant inulin production.</title>
        <authorList>
            <person name="Fan W."/>
            <person name="Wang S."/>
            <person name="Wang H."/>
            <person name="Wang A."/>
            <person name="Jiang F."/>
            <person name="Liu H."/>
            <person name="Zhao H."/>
            <person name="Xu D."/>
            <person name="Zhang Y."/>
        </authorList>
    </citation>
    <scope>NUCLEOTIDE SEQUENCE [LARGE SCALE GENOMIC DNA]</scope>
    <source>
        <strain evidence="2">cv. Niubang</strain>
    </source>
</reference>
<organism evidence="1 2">
    <name type="scientific">Arctium lappa</name>
    <name type="common">Greater burdock</name>
    <name type="synonym">Lappa major</name>
    <dbReference type="NCBI Taxonomy" id="4217"/>
    <lineage>
        <taxon>Eukaryota</taxon>
        <taxon>Viridiplantae</taxon>
        <taxon>Streptophyta</taxon>
        <taxon>Embryophyta</taxon>
        <taxon>Tracheophyta</taxon>
        <taxon>Spermatophyta</taxon>
        <taxon>Magnoliopsida</taxon>
        <taxon>eudicotyledons</taxon>
        <taxon>Gunneridae</taxon>
        <taxon>Pentapetalae</taxon>
        <taxon>asterids</taxon>
        <taxon>campanulids</taxon>
        <taxon>Asterales</taxon>
        <taxon>Asteraceae</taxon>
        <taxon>Carduoideae</taxon>
        <taxon>Cardueae</taxon>
        <taxon>Arctiinae</taxon>
        <taxon>Arctium</taxon>
    </lineage>
</organism>
<sequence>MNIIGLGQALVILCLLYLVVPRKAFPDFLLNAWRSYDPSKQNPVPLQIYYFYLAGVDASDDTEERNGARGRGRTMLCWSLLKSLTETLDPDGGGRGEVAMVDERWLSDLLSVRSSTLRGVKGAMG</sequence>
<proteinExistence type="predicted"/>
<name>A0ACB9C5H5_ARCLA</name>
<reference evidence="2" key="1">
    <citation type="journal article" date="2022" name="Mol. Ecol. Resour.">
        <title>The genomes of chicory, endive, great burdock and yacon provide insights into Asteraceae palaeo-polyploidization history and plant inulin production.</title>
        <authorList>
            <person name="Fan W."/>
            <person name="Wang S."/>
            <person name="Wang H."/>
            <person name="Wang A."/>
            <person name="Jiang F."/>
            <person name="Liu H."/>
            <person name="Zhao H."/>
            <person name="Xu D."/>
            <person name="Zhang Y."/>
        </authorList>
    </citation>
    <scope>NUCLEOTIDE SEQUENCE [LARGE SCALE GENOMIC DNA]</scope>
    <source>
        <strain evidence="2">cv. Niubang</strain>
    </source>
</reference>
<accession>A0ACB9C5H5</accession>
<keyword evidence="2" id="KW-1185">Reference proteome</keyword>